<reference evidence="2 3" key="1">
    <citation type="submission" date="2017-10" db="EMBL/GenBank/DDBJ databases">
        <title>Genomics of the genus Arcobacter.</title>
        <authorList>
            <person name="Perez-Cataluna A."/>
            <person name="Figueras M.J."/>
        </authorList>
    </citation>
    <scope>NUCLEOTIDE SEQUENCE [LARGE SCALE GENOMIC DNA]</scope>
    <source>
        <strain evidence="2 3">DSM 24636</strain>
    </source>
</reference>
<comment type="caution">
    <text evidence="2">The sequence shown here is derived from an EMBL/GenBank/DDBJ whole genome shotgun (WGS) entry which is preliminary data.</text>
</comment>
<proteinExistence type="predicted"/>
<dbReference type="EMBL" id="PDKO01000007">
    <property type="protein sequence ID" value="RXJ62567.1"/>
    <property type="molecule type" value="Genomic_DNA"/>
</dbReference>
<dbReference type="InterPro" id="IPR025877">
    <property type="entry name" value="MobA-like_NTP_Trfase"/>
</dbReference>
<evidence type="ECO:0000259" key="1">
    <source>
        <dbReference type="Pfam" id="PF12804"/>
    </source>
</evidence>
<evidence type="ECO:0000313" key="2">
    <source>
        <dbReference type="EMBL" id="RXJ62567.1"/>
    </source>
</evidence>
<organism evidence="2 3">
    <name type="scientific">Halarcobacter anaerophilus</name>
    <dbReference type="NCBI Taxonomy" id="877500"/>
    <lineage>
        <taxon>Bacteria</taxon>
        <taxon>Pseudomonadati</taxon>
        <taxon>Campylobacterota</taxon>
        <taxon>Epsilonproteobacteria</taxon>
        <taxon>Campylobacterales</taxon>
        <taxon>Arcobacteraceae</taxon>
        <taxon>Halarcobacter</taxon>
    </lineage>
</organism>
<feature type="domain" description="MobA-like NTP transferase" evidence="1">
    <location>
        <begin position="20"/>
        <end position="172"/>
    </location>
</feature>
<dbReference type="GO" id="GO:0016779">
    <property type="term" value="F:nucleotidyltransferase activity"/>
    <property type="evidence" value="ECO:0007669"/>
    <property type="project" value="UniProtKB-ARBA"/>
</dbReference>
<keyword evidence="3" id="KW-1185">Reference proteome</keyword>
<gene>
    <name evidence="2" type="ORF">CRV06_08860</name>
</gene>
<dbReference type="Pfam" id="PF12804">
    <property type="entry name" value="NTP_transf_3"/>
    <property type="match status" value="1"/>
</dbReference>
<evidence type="ECO:0000313" key="3">
    <source>
        <dbReference type="Proteomes" id="UP000290191"/>
    </source>
</evidence>
<dbReference type="PANTHER" id="PTHR43777:SF1">
    <property type="entry name" value="MOLYBDENUM COFACTOR CYTIDYLYLTRANSFERASE"/>
    <property type="match status" value="1"/>
</dbReference>
<dbReference type="PANTHER" id="PTHR43777">
    <property type="entry name" value="MOLYBDENUM COFACTOR CYTIDYLYLTRANSFERASE"/>
    <property type="match status" value="1"/>
</dbReference>
<sequence>MKKIKIRKYKMKKTNHLAILILAAGTSSRLGYPKQLVTYKNESLLKIAIKKALKISTDVFVVLGHEKEICENEIKNFNINILYNKEYKKGMGSSLSFGISHTIVYENTMVMLCDQPLIPISHYKTLTTYIKYEKICASFYNDSLSVPVIFPKKYYKKLLELNVKKGAKLILKPENCIKISLLKKYSVDIDIFDDIVKYLY</sequence>
<dbReference type="Gene3D" id="3.90.550.10">
    <property type="entry name" value="Spore Coat Polysaccharide Biosynthesis Protein SpsA, Chain A"/>
    <property type="match status" value="1"/>
</dbReference>
<protein>
    <recommendedName>
        <fullName evidence="1">MobA-like NTP transferase domain-containing protein</fullName>
    </recommendedName>
</protein>
<dbReference type="AlphaFoldDB" id="A0A4Q0XY62"/>
<dbReference type="InterPro" id="IPR029044">
    <property type="entry name" value="Nucleotide-diphossugar_trans"/>
</dbReference>
<dbReference type="SUPFAM" id="SSF53448">
    <property type="entry name" value="Nucleotide-diphospho-sugar transferases"/>
    <property type="match status" value="1"/>
</dbReference>
<dbReference type="CDD" id="cd04182">
    <property type="entry name" value="GT_2_like_f"/>
    <property type="match status" value="1"/>
</dbReference>
<accession>A0A4Q0XY62</accession>
<dbReference type="Proteomes" id="UP000290191">
    <property type="component" value="Unassembled WGS sequence"/>
</dbReference>
<name>A0A4Q0XY62_9BACT</name>